<dbReference type="Gene3D" id="3.40.50.10140">
    <property type="entry name" value="Toll/interleukin-1 receptor homology (TIR) domain"/>
    <property type="match status" value="1"/>
</dbReference>
<protein>
    <submittedName>
        <fullName evidence="3">TMV resistance protein N-like</fullName>
    </submittedName>
</protein>
<sequence length="123" mass="13823">MMMAYASSSSSTRLSQSYDVFMSFRGEDTRTGFTSHLYDALIRNDITTYKDDKTLEIGNPIAAELLEAIEASRIAIVVLSNNFATSKWSLDEIAKIIKCKEHGKLIVIPVFYHVNPSDVRRQG</sequence>
<evidence type="ECO:0000256" key="1">
    <source>
        <dbReference type="ARBA" id="ARBA00023027"/>
    </source>
</evidence>
<keyword evidence="1" id="KW-0520">NAD</keyword>
<reference evidence="3" key="1">
    <citation type="journal article" date="2019" name="Sci. Rep.">
        <title>Draft genome of Tanacetum cinerariifolium, the natural source of mosquito coil.</title>
        <authorList>
            <person name="Yamashiro T."/>
            <person name="Shiraishi A."/>
            <person name="Satake H."/>
            <person name="Nakayama K."/>
        </authorList>
    </citation>
    <scope>NUCLEOTIDE SEQUENCE</scope>
</reference>
<accession>A0A699KVW7</accession>
<dbReference type="EMBL" id="BKCJ010549848">
    <property type="protein sequence ID" value="GFB08999.1"/>
    <property type="molecule type" value="Genomic_DNA"/>
</dbReference>
<dbReference type="PROSITE" id="PS50104">
    <property type="entry name" value="TIR"/>
    <property type="match status" value="1"/>
</dbReference>
<feature type="domain" description="TIR" evidence="2">
    <location>
        <begin position="16"/>
        <end position="123"/>
    </location>
</feature>
<dbReference type="GO" id="GO:0007165">
    <property type="term" value="P:signal transduction"/>
    <property type="evidence" value="ECO:0007669"/>
    <property type="project" value="InterPro"/>
</dbReference>
<evidence type="ECO:0000259" key="2">
    <source>
        <dbReference type="PROSITE" id="PS50104"/>
    </source>
</evidence>
<gene>
    <name evidence="3" type="ORF">Tci_680970</name>
</gene>
<dbReference type="SUPFAM" id="SSF52200">
    <property type="entry name" value="Toll/Interleukin receptor TIR domain"/>
    <property type="match status" value="1"/>
</dbReference>
<comment type="caution">
    <text evidence="3">The sequence shown here is derived from an EMBL/GenBank/DDBJ whole genome shotgun (WGS) entry which is preliminary data.</text>
</comment>
<dbReference type="PANTHER" id="PTHR32009">
    <property type="entry name" value="TMV RESISTANCE PROTEIN N-LIKE"/>
    <property type="match status" value="1"/>
</dbReference>
<dbReference type="PANTHER" id="PTHR32009:SF152">
    <property type="entry name" value="NEUTRAL_ALKALINE INVERTASE"/>
    <property type="match status" value="1"/>
</dbReference>
<dbReference type="AlphaFoldDB" id="A0A699KVW7"/>
<dbReference type="SMART" id="SM00255">
    <property type="entry name" value="TIR"/>
    <property type="match status" value="1"/>
</dbReference>
<evidence type="ECO:0000313" key="3">
    <source>
        <dbReference type="EMBL" id="GFB08999.1"/>
    </source>
</evidence>
<dbReference type="Pfam" id="PF01582">
    <property type="entry name" value="TIR"/>
    <property type="match status" value="1"/>
</dbReference>
<name>A0A699KVW7_TANCI</name>
<feature type="non-terminal residue" evidence="3">
    <location>
        <position position="123"/>
    </location>
</feature>
<organism evidence="3">
    <name type="scientific">Tanacetum cinerariifolium</name>
    <name type="common">Dalmatian daisy</name>
    <name type="synonym">Chrysanthemum cinerariifolium</name>
    <dbReference type="NCBI Taxonomy" id="118510"/>
    <lineage>
        <taxon>Eukaryota</taxon>
        <taxon>Viridiplantae</taxon>
        <taxon>Streptophyta</taxon>
        <taxon>Embryophyta</taxon>
        <taxon>Tracheophyta</taxon>
        <taxon>Spermatophyta</taxon>
        <taxon>Magnoliopsida</taxon>
        <taxon>eudicotyledons</taxon>
        <taxon>Gunneridae</taxon>
        <taxon>Pentapetalae</taxon>
        <taxon>asterids</taxon>
        <taxon>campanulids</taxon>
        <taxon>Asterales</taxon>
        <taxon>Asteraceae</taxon>
        <taxon>Asteroideae</taxon>
        <taxon>Anthemideae</taxon>
        <taxon>Anthemidinae</taxon>
        <taxon>Tanacetum</taxon>
    </lineage>
</organism>
<proteinExistence type="predicted"/>
<dbReference type="InterPro" id="IPR035897">
    <property type="entry name" value="Toll_tir_struct_dom_sf"/>
</dbReference>
<dbReference type="InterPro" id="IPR000157">
    <property type="entry name" value="TIR_dom"/>
</dbReference>